<dbReference type="EMBL" id="LCFP01000008">
    <property type="protein sequence ID" value="KKS97505.1"/>
    <property type="molecule type" value="Genomic_DNA"/>
</dbReference>
<dbReference type="AlphaFoldDB" id="A0A0G1DI41"/>
<dbReference type="STRING" id="1618443.UV73_C0008G0025"/>
<evidence type="ECO:0000256" key="1">
    <source>
        <dbReference type="SAM" id="MobiDB-lite"/>
    </source>
</evidence>
<dbReference type="Proteomes" id="UP000034894">
    <property type="component" value="Unassembled WGS sequence"/>
</dbReference>
<feature type="region of interest" description="Disordered" evidence="1">
    <location>
        <begin position="30"/>
        <end position="72"/>
    </location>
</feature>
<sequence>MTNRNEISRRTFIQLAGLALVSTIPWLTSCSPSQPPSGDEQPGAALTGAAAPPDATTNVQQPAAEAPQASPDVSLNAPIDLTAITSEYPVEGLEVRKLKLNDFFTVTFLVTEHYPEDAQNKDKMHYIKEAIEGSSCVVPEYWTPAIEEMRDSAWVKLMTKPGDRIISFFSRIYDISLRFEKPVWVLDPANRKSFMDVAGQHAFERFSDDEAREKESIYRNTLNAAFLVALANKYEAENSKQNCAYVLPKAHADQIMDLIFSHNPPEISLKAADDYYSISPTNRTENMNSRIDQYTARQYIPSGDGFIERDTISLLL</sequence>
<gene>
    <name evidence="2" type="ORF">UV73_C0008G0025</name>
</gene>
<dbReference type="PROSITE" id="PS51257">
    <property type="entry name" value="PROKAR_LIPOPROTEIN"/>
    <property type="match status" value="1"/>
</dbReference>
<evidence type="ECO:0000313" key="2">
    <source>
        <dbReference type="EMBL" id="KKS97505.1"/>
    </source>
</evidence>
<feature type="compositionally biased region" description="Low complexity" evidence="1">
    <location>
        <begin position="42"/>
        <end position="71"/>
    </location>
</feature>
<reference evidence="2 3" key="1">
    <citation type="journal article" date="2015" name="Nature">
        <title>rRNA introns, odd ribosomes, and small enigmatic genomes across a large radiation of phyla.</title>
        <authorList>
            <person name="Brown C.T."/>
            <person name="Hug L.A."/>
            <person name="Thomas B.C."/>
            <person name="Sharon I."/>
            <person name="Castelle C.J."/>
            <person name="Singh A."/>
            <person name="Wilkins M.J."/>
            <person name="Williams K.H."/>
            <person name="Banfield J.F."/>
        </authorList>
    </citation>
    <scope>NUCLEOTIDE SEQUENCE [LARGE SCALE GENOMIC DNA]</scope>
</reference>
<name>A0A0G1DI41_9BACT</name>
<organism evidence="2 3">
    <name type="scientific">Candidatus Gottesmanbacteria bacterium GW2011_GWA2_43_14</name>
    <dbReference type="NCBI Taxonomy" id="1618443"/>
    <lineage>
        <taxon>Bacteria</taxon>
        <taxon>Candidatus Gottesmaniibacteriota</taxon>
    </lineage>
</organism>
<protein>
    <submittedName>
        <fullName evidence="2">Uncharacterized protein</fullName>
    </submittedName>
</protein>
<evidence type="ECO:0000313" key="3">
    <source>
        <dbReference type="Proteomes" id="UP000034894"/>
    </source>
</evidence>
<comment type="caution">
    <text evidence="2">The sequence shown here is derived from an EMBL/GenBank/DDBJ whole genome shotgun (WGS) entry which is preliminary data.</text>
</comment>
<accession>A0A0G1DI41</accession>
<proteinExistence type="predicted"/>